<dbReference type="Gene3D" id="1.25.10.10">
    <property type="entry name" value="Leucine-rich Repeat Variant"/>
    <property type="match status" value="1"/>
</dbReference>
<dbReference type="InParanoid" id="M0DEI2"/>
<sequence>MRDEEEATDGPPDPQLHPENSPGFGDDPAGLEDIEVDRDVTIGEASLDELGASDTEPVESDAVADLLAALGDESVVERRRAALALAERERSDAVVDGLRRAATADSDAEVRQFAVESLAKHGGSVAAETARGRAESDPNPWVRAEAVVALDRLDRRAHEDRLAAALTDDHHAVRRNAIISLFKLRGEDSLPHLLELTDDPSERVREWAAHLLGGVDDDRARNRLDRLAEEDESDIVRETAGRAESVDPGSFRRQFSGALDETDRTLPGEDDLNRTPDL</sequence>
<evidence type="ECO:0000256" key="1">
    <source>
        <dbReference type="SAM" id="MobiDB-lite"/>
    </source>
</evidence>
<feature type="region of interest" description="Disordered" evidence="1">
    <location>
        <begin position="1"/>
        <end position="58"/>
    </location>
</feature>
<evidence type="ECO:0000313" key="2">
    <source>
        <dbReference type="EMBL" id="ELZ32554.1"/>
    </source>
</evidence>
<feature type="region of interest" description="Disordered" evidence="1">
    <location>
        <begin position="230"/>
        <end position="278"/>
    </location>
</feature>
<dbReference type="SMART" id="SM00567">
    <property type="entry name" value="EZ_HEAT"/>
    <property type="match status" value="5"/>
</dbReference>
<dbReference type="Pfam" id="PF13646">
    <property type="entry name" value="HEAT_2"/>
    <property type="match status" value="1"/>
</dbReference>
<name>M0DEI2_HALPD</name>
<keyword evidence="3" id="KW-1185">Reference proteome</keyword>
<dbReference type="AlphaFoldDB" id="M0DEI2"/>
<gene>
    <name evidence="2" type="ORF">C474_07032</name>
</gene>
<accession>M0DEI2</accession>
<dbReference type="Proteomes" id="UP000011513">
    <property type="component" value="Unassembled WGS sequence"/>
</dbReference>
<protein>
    <submittedName>
        <fullName evidence="2">Protein phosphatase</fullName>
    </submittedName>
</protein>
<evidence type="ECO:0000313" key="3">
    <source>
        <dbReference type="Proteomes" id="UP000011513"/>
    </source>
</evidence>
<dbReference type="eggNOG" id="arCOG02971">
    <property type="taxonomic scope" value="Archaea"/>
</dbReference>
<dbReference type="SUPFAM" id="SSF48371">
    <property type="entry name" value="ARM repeat"/>
    <property type="match status" value="1"/>
</dbReference>
<dbReference type="RefSeq" id="WP_008385270.1">
    <property type="nucleotide sequence ID" value="NZ_AOIV01000011.1"/>
</dbReference>
<dbReference type="PANTHER" id="PTHR12697">
    <property type="entry name" value="PBS LYASE HEAT-LIKE PROTEIN"/>
    <property type="match status" value="1"/>
</dbReference>
<dbReference type="EMBL" id="AOIV01000011">
    <property type="protein sequence ID" value="ELZ32554.1"/>
    <property type="molecule type" value="Genomic_DNA"/>
</dbReference>
<dbReference type="GO" id="GO:0016491">
    <property type="term" value="F:oxidoreductase activity"/>
    <property type="evidence" value="ECO:0007669"/>
    <property type="project" value="TreeGrafter"/>
</dbReference>
<dbReference type="PATRIC" id="fig|1227487.5.peg.1432"/>
<dbReference type="InterPro" id="IPR004155">
    <property type="entry name" value="PBS_lyase_HEAT"/>
</dbReference>
<reference evidence="2 3" key="1">
    <citation type="journal article" date="2014" name="PLoS Genet.">
        <title>Phylogenetically driven sequencing of extremely halophilic archaea reveals strategies for static and dynamic osmo-response.</title>
        <authorList>
            <person name="Becker E.A."/>
            <person name="Seitzer P.M."/>
            <person name="Tritt A."/>
            <person name="Larsen D."/>
            <person name="Krusor M."/>
            <person name="Yao A.I."/>
            <person name="Wu D."/>
            <person name="Madern D."/>
            <person name="Eisen J.A."/>
            <person name="Darling A.E."/>
            <person name="Facciotti M.T."/>
        </authorList>
    </citation>
    <scope>NUCLEOTIDE SEQUENCE [LARGE SCALE GENOMIC DNA]</scope>
    <source>
        <strain evidence="2 3">JCM 14848</strain>
    </source>
</reference>
<dbReference type="InterPro" id="IPR011989">
    <property type="entry name" value="ARM-like"/>
</dbReference>
<organism evidence="2 3">
    <name type="scientific">Halogeometricum pallidum JCM 14848</name>
    <dbReference type="NCBI Taxonomy" id="1227487"/>
    <lineage>
        <taxon>Archaea</taxon>
        <taxon>Methanobacteriati</taxon>
        <taxon>Methanobacteriota</taxon>
        <taxon>Stenosarchaea group</taxon>
        <taxon>Halobacteria</taxon>
        <taxon>Halobacteriales</taxon>
        <taxon>Haloferacaceae</taxon>
        <taxon>Halogeometricum</taxon>
    </lineage>
</organism>
<feature type="compositionally biased region" description="Basic and acidic residues" evidence="1">
    <location>
        <begin position="234"/>
        <end position="245"/>
    </location>
</feature>
<comment type="caution">
    <text evidence="2">The sequence shown here is derived from an EMBL/GenBank/DDBJ whole genome shotgun (WGS) entry which is preliminary data.</text>
</comment>
<dbReference type="OrthoDB" id="200644at2157"/>
<feature type="compositionally biased region" description="Basic and acidic residues" evidence="1">
    <location>
        <begin position="261"/>
        <end position="278"/>
    </location>
</feature>
<proteinExistence type="predicted"/>
<dbReference type="InterPro" id="IPR016024">
    <property type="entry name" value="ARM-type_fold"/>
</dbReference>
<dbReference type="PANTHER" id="PTHR12697:SF5">
    <property type="entry name" value="DEOXYHYPUSINE HYDROXYLASE"/>
    <property type="match status" value="1"/>
</dbReference>